<dbReference type="GO" id="GO:0005524">
    <property type="term" value="F:ATP binding"/>
    <property type="evidence" value="ECO:0007669"/>
    <property type="project" value="UniProtKB-KW"/>
</dbReference>
<sequence length="323" mass="35022">MEVLKMAEFLTIGEPISLFASEDVDASLKDAVHFHKFLAGAEVNVAVGVSRLGHSAEYITRLGADPFGDFIADQLAKNNIGTDYIDTTPDYWTAFQLKDRVSKGDPSIFYFRKGSAAAHFDKAVLDKIDFSDVKFAHLSGIFPAISDQALDAFKYLIQLLHDHEIRTTFDPNLRPQLWATKEKMVQTINALAAEAEIILPGISEGEILMGSRDPEAIADFYLQQSDFTQTVVVKVGPEGAYVKQKNGDSYTVQGFKVAKVVDTVGAGDGFALGLVTALIEGKSLRDAVIRGNAVGAFAVQAPGDNDGYPTPEQLADFLAANPR</sequence>
<proteinExistence type="inferred from homology"/>
<reference evidence="7 8" key="1">
    <citation type="journal article" date="2015" name="Genome Announc.">
        <title>Expanding the biotechnology potential of lactobacilli through comparative genomics of 213 strains and associated genera.</title>
        <authorList>
            <person name="Sun Z."/>
            <person name="Harris H.M."/>
            <person name="McCann A."/>
            <person name="Guo C."/>
            <person name="Argimon S."/>
            <person name="Zhang W."/>
            <person name="Yang X."/>
            <person name="Jeffery I.B."/>
            <person name="Cooney J.C."/>
            <person name="Kagawa T.F."/>
            <person name="Liu W."/>
            <person name="Song Y."/>
            <person name="Salvetti E."/>
            <person name="Wrobel A."/>
            <person name="Rasinkangas P."/>
            <person name="Parkhill J."/>
            <person name="Rea M.C."/>
            <person name="O'Sullivan O."/>
            <person name="Ritari J."/>
            <person name="Douillard F.P."/>
            <person name="Paul Ross R."/>
            <person name="Yang R."/>
            <person name="Briner A.E."/>
            <person name="Felis G.E."/>
            <person name="de Vos W.M."/>
            <person name="Barrangou R."/>
            <person name="Klaenhammer T.R."/>
            <person name="Caufield P.W."/>
            <person name="Cui Y."/>
            <person name="Zhang H."/>
            <person name="O'Toole P.W."/>
        </authorList>
    </citation>
    <scope>NUCLEOTIDE SEQUENCE [LARGE SCALE GENOMIC DNA]</scope>
    <source>
        <strain evidence="7 8">DSM 18527</strain>
    </source>
</reference>
<dbReference type="Gene3D" id="3.40.1190.20">
    <property type="match status" value="1"/>
</dbReference>
<dbReference type="GO" id="GO:0016301">
    <property type="term" value="F:kinase activity"/>
    <property type="evidence" value="ECO:0007669"/>
    <property type="project" value="UniProtKB-KW"/>
</dbReference>
<accession>A0A0R1Y644</accession>
<evidence type="ECO:0000313" key="8">
    <source>
        <dbReference type="Proteomes" id="UP000051236"/>
    </source>
</evidence>
<keyword evidence="4 7" id="KW-0418">Kinase</keyword>
<evidence type="ECO:0000256" key="1">
    <source>
        <dbReference type="ARBA" id="ARBA00010688"/>
    </source>
</evidence>
<evidence type="ECO:0000256" key="2">
    <source>
        <dbReference type="ARBA" id="ARBA00022679"/>
    </source>
</evidence>
<keyword evidence="3" id="KW-0547">Nucleotide-binding</keyword>
<dbReference type="eggNOG" id="COG0524">
    <property type="taxonomic scope" value="Bacteria"/>
</dbReference>
<dbReference type="AlphaFoldDB" id="A0A0R1Y644"/>
<dbReference type="STRING" id="1423734.FC83_GL003029"/>
<comment type="caution">
    <text evidence="7">The sequence shown here is derived from an EMBL/GenBank/DDBJ whole genome shotgun (WGS) entry which is preliminary data.</text>
</comment>
<keyword evidence="8" id="KW-1185">Reference proteome</keyword>
<comment type="similarity">
    <text evidence="1">Belongs to the carbohydrate kinase PfkB family.</text>
</comment>
<dbReference type="PANTHER" id="PTHR43085:SF1">
    <property type="entry name" value="PSEUDOURIDINE KINASE-RELATED"/>
    <property type="match status" value="1"/>
</dbReference>
<protein>
    <submittedName>
        <fullName evidence="7">2-dehydro-3-deoxygluconokinase</fullName>
    </submittedName>
</protein>
<gene>
    <name evidence="7" type="ORF">FC83_GL003029</name>
</gene>
<dbReference type="EMBL" id="AZGA01000005">
    <property type="protein sequence ID" value="KRM36276.1"/>
    <property type="molecule type" value="Genomic_DNA"/>
</dbReference>
<dbReference type="CDD" id="cd01166">
    <property type="entry name" value="KdgK"/>
    <property type="match status" value="1"/>
</dbReference>
<dbReference type="InterPro" id="IPR011611">
    <property type="entry name" value="PfkB_dom"/>
</dbReference>
<organism evidence="7 8">
    <name type="scientific">Agrilactobacillus composti DSM 18527 = JCM 14202</name>
    <dbReference type="NCBI Taxonomy" id="1423734"/>
    <lineage>
        <taxon>Bacteria</taxon>
        <taxon>Bacillati</taxon>
        <taxon>Bacillota</taxon>
        <taxon>Bacilli</taxon>
        <taxon>Lactobacillales</taxon>
        <taxon>Lactobacillaceae</taxon>
        <taxon>Agrilactobacillus</taxon>
    </lineage>
</organism>
<dbReference type="InterPro" id="IPR029056">
    <property type="entry name" value="Ribokinase-like"/>
</dbReference>
<keyword evidence="2" id="KW-0808">Transferase</keyword>
<evidence type="ECO:0000256" key="3">
    <source>
        <dbReference type="ARBA" id="ARBA00022741"/>
    </source>
</evidence>
<evidence type="ECO:0000256" key="4">
    <source>
        <dbReference type="ARBA" id="ARBA00022777"/>
    </source>
</evidence>
<dbReference type="PATRIC" id="fig|1423734.3.peg.3079"/>
<dbReference type="SUPFAM" id="SSF53613">
    <property type="entry name" value="Ribokinase-like"/>
    <property type="match status" value="1"/>
</dbReference>
<evidence type="ECO:0000259" key="6">
    <source>
        <dbReference type="Pfam" id="PF00294"/>
    </source>
</evidence>
<dbReference type="PANTHER" id="PTHR43085">
    <property type="entry name" value="HEXOKINASE FAMILY MEMBER"/>
    <property type="match status" value="1"/>
</dbReference>
<name>A0A0R1Y644_9LACO</name>
<dbReference type="Proteomes" id="UP000051236">
    <property type="component" value="Unassembled WGS sequence"/>
</dbReference>
<evidence type="ECO:0000313" key="7">
    <source>
        <dbReference type="EMBL" id="KRM36276.1"/>
    </source>
</evidence>
<feature type="domain" description="Carbohydrate kinase PfkB" evidence="6">
    <location>
        <begin position="23"/>
        <end position="310"/>
    </location>
</feature>
<evidence type="ECO:0000256" key="5">
    <source>
        <dbReference type="ARBA" id="ARBA00022840"/>
    </source>
</evidence>
<dbReference type="Pfam" id="PF00294">
    <property type="entry name" value="PfkB"/>
    <property type="match status" value="1"/>
</dbReference>
<keyword evidence="5" id="KW-0067">ATP-binding</keyword>
<dbReference type="InterPro" id="IPR050306">
    <property type="entry name" value="PfkB_Carbo_kinase"/>
</dbReference>